<dbReference type="Proteomes" id="UP001628193">
    <property type="component" value="Unassembled WGS sequence"/>
</dbReference>
<dbReference type="RefSeq" id="WP_420906183.1">
    <property type="nucleotide sequence ID" value="NZ_BAAFGK010000005.1"/>
</dbReference>
<reference evidence="1 2" key="1">
    <citation type="submission" date="2024-09" db="EMBL/GenBank/DDBJ databases">
        <title>Draft genome sequence of Candidatus Magnetaquicoccaceae bacterium FCR-1.</title>
        <authorList>
            <person name="Shimoshige H."/>
            <person name="Shimamura S."/>
            <person name="Taoka A."/>
            <person name="Kobayashi H."/>
            <person name="Maekawa T."/>
        </authorList>
    </citation>
    <scope>NUCLEOTIDE SEQUENCE [LARGE SCALE GENOMIC DNA]</scope>
    <source>
        <strain evidence="1 2">FCR-1</strain>
    </source>
</reference>
<organism evidence="1 2">
    <name type="scientific">Candidatus Magnetaquiglobus chichijimensis</name>
    <dbReference type="NCBI Taxonomy" id="3141448"/>
    <lineage>
        <taxon>Bacteria</taxon>
        <taxon>Pseudomonadati</taxon>
        <taxon>Pseudomonadota</taxon>
        <taxon>Magnetococcia</taxon>
        <taxon>Magnetococcales</taxon>
        <taxon>Candidatus Magnetaquicoccaceae</taxon>
        <taxon>Candidatus Magnetaquiglobus</taxon>
    </lineage>
</organism>
<evidence type="ECO:0000313" key="1">
    <source>
        <dbReference type="EMBL" id="GAB0058461.1"/>
    </source>
</evidence>
<protein>
    <recommendedName>
        <fullName evidence="3">DUF4276 family protein</fullName>
    </recommendedName>
</protein>
<proteinExistence type="predicted"/>
<gene>
    <name evidence="1" type="ORF">SIID45300_02810</name>
</gene>
<dbReference type="Pfam" id="PF14103">
    <property type="entry name" value="DUF4276"/>
    <property type="match status" value="1"/>
</dbReference>
<sequence length="226" mass="25539">MIRVHVICEGQTEEAFVHELLVPWFNEYEIKLTPRLIGKPGHKGGRVNCARLFEDVQLLLNDKSAYCTTLIDYYGMENDVPGKVEADRLPTPAAKAACLTTAIRSSLQRELGEKYAAAMQRFIPYVQLHEFEALLFSDPERLARGIFRNDLADRFQTIRNAFATPENINDSPLTAPAKRISRLVPDYEKPLYGSLAALEIGLEAMRRECALFRDWMDGLAALPPLN</sequence>
<keyword evidence="2" id="KW-1185">Reference proteome</keyword>
<evidence type="ECO:0000313" key="2">
    <source>
        <dbReference type="Proteomes" id="UP001628193"/>
    </source>
</evidence>
<evidence type="ECO:0008006" key="3">
    <source>
        <dbReference type="Google" id="ProtNLM"/>
    </source>
</evidence>
<name>A0ABQ0CC49_9PROT</name>
<dbReference type="InterPro" id="IPR025455">
    <property type="entry name" value="DUF4276"/>
</dbReference>
<comment type="caution">
    <text evidence="1">The sequence shown here is derived from an EMBL/GenBank/DDBJ whole genome shotgun (WGS) entry which is preliminary data.</text>
</comment>
<dbReference type="EMBL" id="BAAFGK010000005">
    <property type="protein sequence ID" value="GAB0058461.1"/>
    <property type="molecule type" value="Genomic_DNA"/>
</dbReference>
<accession>A0ABQ0CC49</accession>